<dbReference type="Pfam" id="PF26478">
    <property type="entry name" value="DUF8151"/>
    <property type="match status" value="1"/>
</dbReference>
<gene>
    <name evidence="3" type="ORF">EI982_02750</name>
</gene>
<reference evidence="3 4" key="1">
    <citation type="submission" date="2018-12" db="EMBL/GenBank/DDBJ databases">
        <title>Complete genome sequence of Haloplanus rallus MBLA0036.</title>
        <authorList>
            <person name="Nam Y.-d."/>
            <person name="Kang J."/>
            <person name="Chung W.-H."/>
            <person name="Park Y.S."/>
        </authorList>
    </citation>
    <scope>NUCLEOTIDE SEQUENCE [LARGE SCALE GENOMIC DNA]</scope>
    <source>
        <strain evidence="3 4">MBLA0036</strain>
    </source>
</reference>
<feature type="transmembrane region" description="Helical" evidence="1">
    <location>
        <begin position="12"/>
        <end position="32"/>
    </location>
</feature>
<dbReference type="AlphaFoldDB" id="A0A6B9FD29"/>
<keyword evidence="1" id="KW-0812">Transmembrane</keyword>
<evidence type="ECO:0000313" key="3">
    <source>
        <dbReference type="EMBL" id="QGX93779.1"/>
    </source>
</evidence>
<name>A0A6B9FD29_9EURY</name>
<keyword evidence="1" id="KW-0472">Membrane</keyword>
<evidence type="ECO:0000313" key="4">
    <source>
        <dbReference type="Proteomes" id="UP000428325"/>
    </source>
</evidence>
<feature type="domain" description="DUF8151" evidence="2">
    <location>
        <begin position="1"/>
        <end position="78"/>
    </location>
</feature>
<dbReference type="Proteomes" id="UP000428325">
    <property type="component" value="Chromosome"/>
</dbReference>
<keyword evidence="4" id="KW-1185">Reference proteome</keyword>
<protein>
    <recommendedName>
        <fullName evidence="2">DUF8151 domain-containing protein</fullName>
    </recommendedName>
</protein>
<keyword evidence="1" id="KW-1133">Transmembrane helix</keyword>
<organism evidence="3 4">
    <name type="scientific">Haloplanus rallus</name>
    <dbReference type="NCBI Taxonomy" id="1816183"/>
    <lineage>
        <taxon>Archaea</taxon>
        <taxon>Methanobacteriati</taxon>
        <taxon>Methanobacteriota</taxon>
        <taxon>Stenosarchaea group</taxon>
        <taxon>Halobacteria</taxon>
        <taxon>Halobacteriales</taxon>
        <taxon>Haloferacaceae</taxon>
        <taxon>Haloplanus</taxon>
    </lineage>
</organism>
<dbReference type="KEGG" id="hra:EI982_02750"/>
<sequence length="92" mass="9786">MMSSVLEVLPELLELVVFGLGSAGLSVAGLYIEQFALTSAQTGRTVIAVWAAVIGCVVIAFAYLMATDKAANSFKNVKMEFAEGTEYGVHMH</sequence>
<accession>A0A6B9FD29</accession>
<evidence type="ECO:0000259" key="2">
    <source>
        <dbReference type="Pfam" id="PF26478"/>
    </source>
</evidence>
<feature type="transmembrane region" description="Helical" evidence="1">
    <location>
        <begin position="47"/>
        <end position="66"/>
    </location>
</feature>
<dbReference type="InterPro" id="IPR058464">
    <property type="entry name" value="DUF8151"/>
</dbReference>
<evidence type="ECO:0000256" key="1">
    <source>
        <dbReference type="SAM" id="Phobius"/>
    </source>
</evidence>
<proteinExistence type="predicted"/>
<dbReference type="EMBL" id="CP034345">
    <property type="protein sequence ID" value="QGX93779.1"/>
    <property type="molecule type" value="Genomic_DNA"/>
</dbReference>